<dbReference type="PANTHER" id="PTHR37984">
    <property type="entry name" value="PROTEIN CBG26694"/>
    <property type="match status" value="1"/>
</dbReference>
<evidence type="ECO:0000313" key="3">
    <source>
        <dbReference type="EMBL" id="MBW0545240.1"/>
    </source>
</evidence>
<dbReference type="GO" id="GO:0003723">
    <property type="term" value="F:RNA binding"/>
    <property type="evidence" value="ECO:0007669"/>
    <property type="project" value="UniProtKB-KW"/>
</dbReference>
<dbReference type="InterPro" id="IPR001584">
    <property type="entry name" value="Integrase_cat-core"/>
</dbReference>
<accession>A0A9Q3FWM0</accession>
<keyword evidence="1" id="KW-0694">RNA-binding</keyword>
<name>A0A9Q3FWM0_9BASI</name>
<dbReference type="PANTHER" id="PTHR37984:SF5">
    <property type="entry name" value="PROTEIN NYNRIN-LIKE"/>
    <property type="match status" value="1"/>
</dbReference>
<sequence length="135" mass="15676">MDRVTGISPSGDKIYNSCLIISDRYRNTPIFLPCHIYDTTMDTAILLCNRFICYTELCKNIISDKDPKLKSKIWTNLNRFFGTQLSFSKAYHPQNYGLKERMIQTLEDMIRKFCAFGLEIKDSDGLTLDWCTLIP</sequence>
<dbReference type="EMBL" id="AVOT02050123">
    <property type="protein sequence ID" value="MBW0545240.1"/>
    <property type="molecule type" value="Genomic_DNA"/>
</dbReference>
<proteinExistence type="predicted"/>
<protein>
    <recommendedName>
        <fullName evidence="2">Integrase catalytic domain-containing protein</fullName>
    </recommendedName>
</protein>
<dbReference type="InterPro" id="IPR036397">
    <property type="entry name" value="RNaseH_sf"/>
</dbReference>
<dbReference type="OrthoDB" id="2273864at2759"/>
<gene>
    <name evidence="3" type="ORF">O181_084955</name>
</gene>
<keyword evidence="4" id="KW-1185">Reference proteome</keyword>
<dbReference type="InterPro" id="IPR050951">
    <property type="entry name" value="Retrovirus_Pol_polyprotein"/>
</dbReference>
<comment type="caution">
    <text evidence="3">The sequence shown here is derived from an EMBL/GenBank/DDBJ whole genome shotgun (WGS) entry which is preliminary data.</text>
</comment>
<organism evidence="3 4">
    <name type="scientific">Austropuccinia psidii MF-1</name>
    <dbReference type="NCBI Taxonomy" id="1389203"/>
    <lineage>
        <taxon>Eukaryota</taxon>
        <taxon>Fungi</taxon>
        <taxon>Dikarya</taxon>
        <taxon>Basidiomycota</taxon>
        <taxon>Pucciniomycotina</taxon>
        <taxon>Pucciniomycetes</taxon>
        <taxon>Pucciniales</taxon>
        <taxon>Sphaerophragmiaceae</taxon>
        <taxon>Austropuccinia</taxon>
    </lineage>
</organism>
<feature type="domain" description="Integrase catalytic" evidence="2">
    <location>
        <begin position="1"/>
        <end position="135"/>
    </location>
</feature>
<dbReference type="GO" id="GO:0015074">
    <property type="term" value="P:DNA integration"/>
    <property type="evidence" value="ECO:0007669"/>
    <property type="project" value="InterPro"/>
</dbReference>
<evidence type="ECO:0000256" key="1">
    <source>
        <dbReference type="ARBA" id="ARBA00022884"/>
    </source>
</evidence>
<evidence type="ECO:0000313" key="4">
    <source>
        <dbReference type="Proteomes" id="UP000765509"/>
    </source>
</evidence>
<evidence type="ECO:0000259" key="2">
    <source>
        <dbReference type="PROSITE" id="PS50994"/>
    </source>
</evidence>
<dbReference type="GO" id="GO:0005634">
    <property type="term" value="C:nucleus"/>
    <property type="evidence" value="ECO:0007669"/>
    <property type="project" value="UniProtKB-ARBA"/>
</dbReference>
<dbReference type="Proteomes" id="UP000765509">
    <property type="component" value="Unassembled WGS sequence"/>
</dbReference>
<dbReference type="InterPro" id="IPR012337">
    <property type="entry name" value="RNaseH-like_sf"/>
</dbReference>
<reference evidence="3" key="1">
    <citation type="submission" date="2021-03" db="EMBL/GenBank/DDBJ databases">
        <title>Draft genome sequence of rust myrtle Austropuccinia psidii MF-1, a brazilian biotype.</title>
        <authorList>
            <person name="Quecine M.C."/>
            <person name="Pachon D.M.R."/>
            <person name="Bonatelli M.L."/>
            <person name="Correr F.H."/>
            <person name="Franceschini L.M."/>
            <person name="Leite T.F."/>
            <person name="Margarido G.R.A."/>
            <person name="Almeida C.A."/>
            <person name="Ferrarezi J.A."/>
            <person name="Labate C.A."/>
        </authorList>
    </citation>
    <scope>NUCLEOTIDE SEQUENCE</scope>
    <source>
        <strain evidence="3">MF-1</strain>
    </source>
</reference>
<dbReference type="AlphaFoldDB" id="A0A9Q3FWM0"/>
<dbReference type="Gene3D" id="3.30.420.10">
    <property type="entry name" value="Ribonuclease H-like superfamily/Ribonuclease H"/>
    <property type="match status" value="1"/>
</dbReference>
<dbReference type="PROSITE" id="PS50994">
    <property type="entry name" value="INTEGRASE"/>
    <property type="match status" value="1"/>
</dbReference>
<dbReference type="SUPFAM" id="SSF53098">
    <property type="entry name" value="Ribonuclease H-like"/>
    <property type="match status" value="1"/>
</dbReference>